<accession>A0A5A7V6H5</accession>
<evidence type="ECO:0000313" key="5">
    <source>
        <dbReference type="Proteomes" id="UP000321947"/>
    </source>
</evidence>
<organism evidence="2 4">
    <name type="scientific">Cucumis melo var. makuwa</name>
    <name type="common">Oriental melon</name>
    <dbReference type="NCBI Taxonomy" id="1194695"/>
    <lineage>
        <taxon>Eukaryota</taxon>
        <taxon>Viridiplantae</taxon>
        <taxon>Streptophyta</taxon>
        <taxon>Embryophyta</taxon>
        <taxon>Tracheophyta</taxon>
        <taxon>Spermatophyta</taxon>
        <taxon>Magnoliopsida</taxon>
        <taxon>eudicotyledons</taxon>
        <taxon>Gunneridae</taxon>
        <taxon>Pentapetalae</taxon>
        <taxon>rosids</taxon>
        <taxon>fabids</taxon>
        <taxon>Cucurbitales</taxon>
        <taxon>Cucurbitaceae</taxon>
        <taxon>Benincaseae</taxon>
        <taxon>Cucumis</taxon>
    </lineage>
</organism>
<comment type="caution">
    <text evidence="2">The sequence shown here is derived from an EMBL/GenBank/DDBJ whole genome shotgun (WGS) entry which is preliminary data.</text>
</comment>
<dbReference type="EMBL" id="SSTE01004817">
    <property type="protein sequence ID" value="KAA0061331.1"/>
    <property type="molecule type" value="Genomic_DNA"/>
</dbReference>
<evidence type="ECO:0000313" key="2">
    <source>
        <dbReference type="EMBL" id="KAA0061331.1"/>
    </source>
</evidence>
<sequence>MESPKAGIVLKENPLYDNSDSASSKSKKEAHPDVMFAMMANITAEAVMAEMERKVNFLMKVVEERDHEITTLREQMQTRETAESSQTPVVKATDKGKNAVQDNQPQQQSVSVASLSVQQLHDMIANSIRAQYGGPSQTSFMYSKSYTKRIDNLRMPLGIKSRPTSQAVRLKLKSKCFRVYDGVNKYQTTEGRANHRLHKPMESSKPGLQRQAHRTVCSRDVHLRSFLEDHPEEILEVTACHTASIVEVDNNYGSYEEVDNSNEIKQKTSVFDRIKPLTTRSSIFQRLSMATKKEENQCPTPTYTRTSAFKRLSISISKKDRPATSAFDRLKITNVQQQREMKSLKAKPFHEENDDDKIHSCVPSRMKRKLSVDINTEGSLTVKPRFIIFTNPTNEGDEKILDENKSC</sequence>
<feature type="region of interest" description="Disordered" evidence="1">
    <location>
        <begin position="1"/>
        <end position="29"/>
    </location>
</feature>
<evidence type="ECO:0000256" key="1">
    <source>
        <dbReference type="SAM" id="MobiDB-lite"/>
    </source>
</evidence>
<dbReference type="OrthoDB" id="1728441at2759"/>
<dbReference type="PANTHER" id="PTHR33437">
    <property type="entry name" value="OS06G0361200 PROTEIN"/>
    <property type="match status" value="1"/>
</dbReference>
<evidence type="ECO:0000313" key="4">
    <source>
        <dbReference type="Proteomes" id="UP000321393"/>
    </source>
</evidence>
<reference evidence="4 5" key="1">
    <citation type="submission" date="2019-08" db="EMBL/GenBank/DDBJ databases">
        <title>Draft genome sequences of two oriental melons (Cucumis melo L. var makuwa).</title>
        <authorList>
            <person name="Kwon S.-Y."/>
        </authorList>
    </citation>
    <scope>NUCLEOTIDE SEQUENCE [LARGE SCALE GENOMIC DNA]</scope>
    <source>
        <strain evidence="5">cv. Chang Bougi</strain>
        <strain evidence="4">cv. SW 3</strain>
        <tissue evidence="2">Leaf</tissue>
    </source>
</reference>
<dbReference type="PANTHER" id="PTHR33437:SF2">
    <property type="entry name" value="OS06G0361200 PROTEIN"/>
    <property type="match status" value="1"/>
</dbReference>
<dbReference type="EMBL" id="SSTD01009149">
    <property type="protein sequence ID" value="TYK14685.1"/>
    <property type="molecule type" value="Genomic_DNA"/>
</dbReference>
<name>A0A5A7V6H5_CUCMM</name>
<protein>
    <submittedName>
        <fullName evidence="2">Ty3-gypsy retrotransposon protein</fullName>
    </submittedName>
</protein>
<gene>
    <name evidence="3" type="ORF">E5676_scaffold692G00040</name>
    <name evidence="2" type="ORF">E6C27_scaffold749G00040</name>
</gene>
<dbReference type="Proteomes" id="UP000321947">
    <property type="component" value="Unassembled WGS sequence"/>
</dbReference>
<proteinExistence type="predicted"/>
<evidence type="ECO:0000313" key="3">
    <source>
        <dbReference type="EMBL" id="TYK14685.1"/>
    </source>
</evidence>
<dbReference type="Proteomes" id="UP000321393">
    <property type="component" value="Unassembled WGS sequence"/>
</dbReference>
<dbReference type="AlphaFoldDB" id="A0A5A7V6H5"/>